<evidence type="ECO:0000256" key="4">
    <source>
        <dbReference type="ARBA" id="ARBA00023136"/>
    </source>
</evidence>
<evidence type="ECO:0000256" key="3">
    <source>
        <dbReference type="ARBA" id="ARBA00022989"/>
    </source>
</evidence>
<feature type="transmembrane region" description="Helical" evidence="5">
    <location>
        <begin position="6"/>
        <end position="25"/>
    </location>
</feature>
<keyword evidence="7" id="KW-1185">Reference proteome</keyword>
<feature type="transmembrane region" description="Helical" evidence="5">
    <location>
        <begin position="74"/>
        <end position="100"/>
    </location>
</feature>
<dbReference type="SUPFAM" id="SSF161084">
    <property type="entry name" value="MAPEG domain-like"/>
    <property type="match status" value="1"/>
</dbReference>
<comment type="subcellular location">
    <subcellularLocation>
        <location evidence="1">Membrane</location>
    </subcellularLocation>
</comment>
<dbReference type="InterPro" id="IPR023352">
    <property type="entry name" value="MAPEG-like_dom_sf"/>
</dbReference>
<keyword evidence="4 5" id="KW-0472">Membrane</keyword>
<evidence type="ECO:0000256" key="1">
    <source>
        <dbReference type="ARBA" id="ARBA00004370"/>
    </source>
</evidence>
<proteinExistence type="predicted"/>
<protein>
    <submittedName>
        <fullName evidence="6">MAPEG family protein</fullName>
    </submittedName>
</protein>
<evidence type="ECO:0000313" key="7">
    <source>
        <dbReference type="Proteomes" id="UP000503222"/>
    </source>
</evidence>
<keyword evidence="2 5" id="KW-0812">Transmembrane</keyword>
<dbReference type="Gene3D" id="1.20.120.550">
    <property type="entry name" value="Membrane associated eicosanoid/glutathione metabolism-like domain"/>
    <property type="match status" value="1"/>
</dbReference>
<sequence>MHSPLLGPVVALVAWTLIVMLWMFVARGRQFRELGVTADNIPVGARGTDLEGKGDPRAQWKSHNYNHLMEQPTIFYAIVFALILMEFDAPINVWLAWGYVGFRVVHSIVQGTINVVKYRFLFFLLSTICLVGLTTHAVLKLLHG</sequence>
<reference evidence="6 7" key="1">
    <citation type="submission" date="2020-03" db="EMBL/GenBank/DDBJ databases">
        <title>Sphingomonas sp. nov., isolated from fish.</title>
        <authorList>
            <person name="Hyun D.-W."/>
            <person name="Bae J.-W."/>
        </authorList>
    </citation>
    <scope>NUCLEOTIDE SEQUENCE [LARGE SCALE GENOMIC DNA]</scope>
    <source>
        <strain evidence="6 7">HDW15B</strain>
    </source>
</reference>
<dbReference type="GO" id="GO:0016020">
    <property type="term" value="C:membrane"/>
    <property type="evidence" value="ECO:0007669"/>
    <property type="project" value="UniProtKB-SubCell"/>
</dbReference>
<dbReference type="AlphaFoldDB" id="A0A6G7YLJ2"/>
<evidence type="ECO:0000256" key="5">
    <source>
        <dbReference type="SAM" id="Phobius"/>
    </source>
</evidence>
<dbReference type="RefSeq" id="WP_166410004.1">
    <property type="nucleotide sequence ID" value="NZ_CP049869.1"/>
</dbReference>
<gene>
    <name evidence="6" type="ORF">G7077_00405</name>
</gene>
<feature type="transmembrane region" description="Helical" evidence="5">
    <location>
        <begin position="120"/>
        <end position="142"/>
    </location>
</feature>
<dbReference type="InterPro" id="IPR001129">
    <property type="entry name" value="Membr-assoc_MAPEG"/>
</dbReference>
<dbReference type="Proteomes" id="UP000503222">
    <property type="component" value="Chromosome"/>
</dbReference>
<dbReference type="Pfam" id="PF01124">
    <property type="entry name" value="MAPEG"/>
    <property type="match status" value="1"/>
</dbReference>
<accession>A0A6G7YLJ2</accession>
<dbReference type="EMBL" id="CP049869">
    <property type="protein sequence ID" value="QIK77608.1"/>
    <property type="molecule type" value="Genomic_DNA"/>
</dbReference>
<evidence type="ECO:0000313" key="6">
    <source>
        <dbReference type="EMBL" id="QIK77608.1"/>
    </source>
</evidence>
<dbReference type="KEGG" id="spii:G7077_00405"/>
<name>A0A6G7YLJ2_9SPHN</name>
<organism evidence="6 7">
    <name type="scientific">Sphingomonas piscis</name>
    <dbReference type="NCBI Taxonomy" id="2714943"/>
    <lineage>
        <taxon>Bacteria</taxon>
        <taxon>Pseudomonadati</taxon>
        <taxon>Pseudomonadota</taxon>
        <taxon>Alphaproteobacteria</taxon>
        <taxon>Sphingomonadales</taxon>
        <taxon>Sphingomonadaceae</taxon>
        <taxon>Sphingomonas</taxon>
    </lineage>
</organism>
<keyword evidence="3 5" id="KW-1133">Transmembrane helix</keyword>
<evidence type="ECO:0000256" key="2">
    <source>
        <dbReference type="ARBA" id="ARBA00022692"/>
    </source>
</evidence>